<protein>
    <submittedName>
        <fullName evidence="2">Uncharacterized protein</fullName>
    </submittedName>
</protein>
<evidence type="ECO:0000313" key="3">
    <source>
        <dbReference type="Proteomes" id="UP000240883"/>
    </source>
</evidence>
<evidence type="ECO:0000313" key="2">
    <source>
        <dbReference type="EMBL" id="PSN64909.1"/>
    </source>
</evidence>
<gene>
    <name evidence="2" type="ORF">BS50DRAFT_497172</name>
</gene>
<feature type="region of interest" description="Disordered" evidence="1">
    <location>
        <begin position="414"/>
        <end position="452"/>
    </location>
</feature>
<reference evidence="2 3" key="1">
    <citation type="journal article" date="2018" name="Front. Microbiol.">
        <title>Genome-Wide Analysis of Corynespora cassiicola Leaf Fall Disease Putative Effectors.</title>
        <authorList>
            <person name="Lopez D."/>
            <person name="Ribeiro S."/>
            <person name="Label P."/>
            <person name="Fumanal B."/>
            <person name="Venisse J.S."/>
            <person name="Kohler A."/>
            <person name="de Oliveira R.R."/>
            <person name="Labutti K."/>
            <person name="Lipzen A."/>
            <person name="Lail K."/>
            <person name="Bauer D."/>
            <person name="Ohm R.A."/>
            <person name="Barry K.W."/>
            <person name="Spatafora J."/>
            <person name="Grigoriev I.V."/>
            <person name="Martin F.M."/>
            <person name="Pujade-Renaud V."/>
        </authorList>
    </citation>
    <scope>NUCLEOTIDE SEQUENCE [LARGE SCALE GENOMIC DNA]</scope>
    <source>
        <strain evidence="2 3">Philippines</strain>
    </source>
</reference>
<proteinExistence type="predicted"/>
<dbReference type="Proteomes" id="UP000240883">
    <property type="component" value="Unassembled WGS sequence"/>
</dbReference>
<name>A0A2T2NHR8_CORCC</name>
<dbReference type="OrthoDB" id="5383784at2759"/>
<feature type="compositionally biased region" description="Basic and acidic residues" evidence="1">
    <location>
        <begin position="443"/>
        <end position="452"/>
    </location>
</feature>
<dbReference type="AlphaFoldDB" id="A0A2T2NHR8"/>
<accession>A0A2T2NHR8</accession>
<evidence type="ECO:0000256" key="1">
    <source>
        <dbReference type="SAM" id="MobiDB-lite"/>
    </source>
</evidence>
<organism evidence="2 3">
    <name type="scientific">Corynespora cassiicola Philippines</name>
    <dbReference type="NCBI Taxonomy" id="1448308"/>
    <lineage>
        <taxon>Eukaryota</taxon>
        <taxon>Fungi</taxon>
        <taxon>Dikarya</taxon>
        <taxon>Ascomycota</taxon>
        <taxon>Pezizomycotina</taxon>
        <taxon>Dothideomycetes</taxon>
        <taxon>Pleosporomycetidae</taxon>
        <taxon>Pleosporales</taxon>
        <taxon>Corynesporascaceae</taxon>
        <taxon>Corynespora</taxon>
    </lineage>
</organism>
<sequence length="611" mass="68410">MGRQAYLTKIALGRSAFEPSQTITQSSEYQQVYSSQREVPEALRDSSVNRYIQLYDERGNPINPGAHEHGRRFREAQNDVLASIGVVERRRSHVDGLPGSYQKRLERIEDENFEGIKIGHASDLVTDACTWWVGSIRNRVLTFRYENAMPFANIVAAERQRSEKALFYAGFASHLVNNHSFMSIVYLVEFFRPIDHLLHATRATQKTRRFCRRWRNTARRCLELSLKLILYPITYHTDLRTLGLIPARPLLSSWRALIPFSAWSPVFPLSLHPTPSAATTTDLFKTLVNSPLLFLCLEYIVERWVTDVVSDIIEASIVQPDNPDIPFGDDNMKRRAVLVSRQQKSYSVIRDGINKVLVTLGWGEPFFSGEEAQQASSSHGGPEATQNETIEVGSNQITNLRELQIPEAHAEVAQLSGGDRLRTPPESSIEVMPPPSPTASEASQHDNDPRIRITSREGIGIVEMEVRLPPRILSTHTEIVDDAAPGTLQHGGADSLRDRSASDWVFHRVTMLSMEPARMIGKICKMQIVGLAALPFRTIRLQLTAAHFLARHGGTASVSMLQDSSMQAVTTVLSRVALCTAVELAIDLGVWGCQYLFVTWVGKQSYGWGAL</sequence>
<dbReference type="EMBL" id="KZ678137">
    <property type="protein sequence ID" value="PSN64909.1"/>
    <property type="molecule type" value="Genomic_DNA"/>
</dbReference>
<keyword evidence="3" id="KW-1185">Reference proteome</keyword>